<comment type="similarity">
    <text evidence="1">Belongs to the tRNA pseudouridine synthase TruA family.</text>
</comment>
<reference evidence="6 7" key="1">
    <citation type="submission" date="2018-11" db="EMBL/GenBank/DDBJ databases">
        <title>Genome sequence of Apiotrichum porosum DSM 27194.</title>
        <authorList>
            <person name="Aliyu H."/>
            <person name="Gorte O."/>
            <person name="Ochsenreither K."/>
        </authorList>
    </citation>
    <scope>NUCLEOTIDE SEQUENCE [LARGE SCALE GENOMIC DNA]</scope>
    <source>
        <strain evidence="6 7">DSM 27194</strain>
    </source>
</reference>
<accession>A0A427Y6V9</accession>
<dbReference type="GO" id="GO:0005634">
    <property type="term" value="C:nucleus"/>
    <property type="evidence" value="ECO:0007669"/>
    <property type="project" value="TreeGrafter"/>
</dbReference>
<feature type="compositionally biased region" description="Basic and acidic residues" evidence="4">
    <location>
        <begin position="127"/>
        <end position="149"/>
    </location>
</feature>
<sequence length="521" mass="57716">MSRYAELSREELVARLAKYEAGGPSIPKAKPARPEAADQRPFNFAASATRHIAILVSYQGWPYSGLAIQPTSGYPTVEGELLKALEKTRLIEEGTGWEGCEFGRCGRTDRGVSGEGQVLNLWVRSTRKPDDGGHDLGDAWRAPLEEKKPRVSKPQSDSPPPSPKAVAKALKKQEKAKATTPVELNYPRLLNSVLPDAIRVLAWSPAPADFDSRFSCAHRHYKYAFHRHARAGGPPLDLDLMTQGAQNLIGEHDFRNLCKLDGSKQIENHSRRVMKAWFVEDEQPDMIIFNLIGTAFLWHQVRHIIAALFLVGTGVEPPSLISDLLDVERFPGKPTYVMGNPLPLTLHECAYPVDSGLDFRYGPYDGPWQSLAGEEREAARAQAELGRDAMERALDQQRQEAEIRAWQTGGALRRFRDVLGHSDHVSWNGTFYPTGAGELQVTKHYTPVTKRPMGETPDNVNAKWREQRGVRRAEVYATKQAAKEKAKEDKEAAKADKAAAQSAQDEACARVAGLDLDTGSA</sequence>
<evidence type="ECO:0000256" key="4">
    <source>
        <dbReference type="SAM" id="MobiDB-lite"/>
    </source>
</evidence>
<keyword evidence="3" id="KW-0413">Isomerase</keyword>
<feature type="domain" description="Pseudouridine synthase I TruA alpha/beta" evidence="5">
    <location>
        <begin position="245"/>
        <end position="352"/>
    </location>
</feature>
<dbReference type="InterPro" id="IPR001406">
    <property type="entry name" value="PsdUridine_synth_TruA"/>
</dbReference>
<dbReference type="GO" id="GO:0009982">
    <property type="term" value="F:pseudouridine synthase activity"/>
    <property type="evidence" value="ECO:0007669"/>
    <property type="project" value="InterPro"/>
</dbReference>
<dbReference type="STRING" id="105984.A0A427Y6V9"/>
<evidence type="ECO:0000313" key="6">
    <source>
        <dbReference type="EMBL" id="RSH86820.1"/>
    </source>
</evidence>
<dbReference type="SUPFAM" id="SSF55120">
    <property type="entry name" value="Pseudouridine synthase"/>
    <property type="match status" value="1"/>
</dbReference>
<evidence type="ECO:0000256" key="2">
    <source>
        <dbReference type="ARBA" id="ARBA00022694"/>
    </source>
</evidence>
<dbReference type="PANTHER" id="PTHR11142">
    <property type="entry name" value="PSEUDOURIDYLATE SYNTHASE"/>
    <property type="match status" value="1"/>
</dbReference>
<proteinExistence type="inferred from homology"/>
<evidence type="ECO:0000259" key="5">
    <source>
        <dbReference type="Pfam" id="PF01416"/>
    </source>
</evidence>
<evidence type="ECO:0000313" key="7">
    <source>
        <dbReference type="Proteomes" id="UP000279236"/>
    </source>
</evidence>
<name>A0A427Y6V9_9TREE</name>
<dbReference type="GeneID" id="39589637"/>
<dbReference type="GO" id="GO:0031119">
    <property type="term" value="P:tRNA pseudouridine synthesis"/>
    <property type="evidence" value="ECO:0007669"/>
    <property type="project" value="TreeGrafter"/>
</dbReference>
<dbReference type="Gene3D" id="3.30.70.580">
    <property type="entry name" value="Pseudouridine synthase I, catalytic domain, N-terminal subdomain"/>
    <property type="match status" value="1"/>
</dbReference>
<keyword evidence="7" id="KW-1185">Reference proteome</keyword>
<dbReference type="OrthoDB" id="25767at2759"/>
<comment type="caution">
    <text evidence="6">The sequence shown here is derived from an EMBL/GenBank/DDBJ whole genome shotgun (WGS) entry which is preliminary data.</text>
</comment>
<dbReference type="HAMAP" id="MF_00171">
    <property type="entry name" value="TruA"/>
    <property type="match status" value="1"/>
</dbReference>
<dbReference type="AlphaFoldDB" id="A0A427Y6V9"/>
<evidence type="ECO:0000256" key="1">
    <source>
        <dbReference type="ARBA" id="ARBA00009375"/>
    </source>
</evidence>
<feature type="region of interest" description="Disordered" evidence="4">
    <location>
        <begin position="123"/>
        <end position="165"/>
    </location>
</feature>
<dbReference type="GO" id="GO:0005737">
    <property type="term" value="C:cytoplasm"/>
    <property type="evidence" value="ECO:0007669"/>
    <property type="project" value="TreeGrafter"/>
</dbReference>
<protein>
    <recommendedName>
        <fullName evidence="5">Pseudouridine synthase I TruA alpha/beta domain-containing protein</fullName>
    </recommendedName>
</protein>
<feature type="compositionally biased region" description="Basic and acidic residues" evidence="4">
    <location>
        <begin position="481"/>
        <end position="497"/>
    </location>
</feature>
<dbReference type="InterPro" id="IPR020097">
    <property type="entry name" value="PsdUridine_synth_TruA_a/b_dom"/>
</dbReference>
<evidence type="ECO:0000256" key="3">
    <source>
        <dbReference type="ARBA" id="ARBA00023235"/>
    </source>
</evidence>
<dbReference type="NCBIfam" id="TIGR00071">
    <property type="entry name" value="hisT_truA"/>
    <property type="match status" value="1"/>
</dbReference>
<dbReference type="InterPro" id="IPR020094">
    <property type="entry name" value="TruA/RsuA/RluB/E/F_N"/>
</dbReference>
<dbReference type="EMBL" id="RSCE01000002">
    <property type="protein sequence ID" value="RSH86820.1"/>
    <property type="molecule type" value="Genomic_DNA"/>
</dbReference>
<keyword evidence="2" id="KW-0819">tRNA processing</keyword>
<dbReference type="GO" id="GO:0003723">
    <property type="term" value="F:RNA binding"/>
    <property type="evidence" value="ECO:0007669"/>
    <property type="project" value="InterPro"/>
</dbReference>
<feature type="region of interest" description="Disordered" evidence="4">
    <location>
        <begin position="481"/>
        <end position="506"/>
    </location>
</feature>
<dbReference type="Gene3D" id="3.30.70.660">
    <property type="entry name" value="Pseudouridine synthase I, catalytic domain, C-terminal subdomain"/>
    <property type="match status" value="1"/>
</dbReference>
<gene>
    <name evidence="6" type="ORF">EHS24_005094</name>
</gene>
<dbReference type="RefSeq" id="XP_028479605.1">
    <property type="nucleotide sequence ID" value="XM_028620633.1"/>
</dbReference>
<organism evidence="6 7">
    <name type="scientific">Apiotrichum porosum</name>
    <dbReference type="NCBI Taxonomy" id="105984"/>
    <lineage>
        <taxon>Eukaryota</taxon>
        <taxon>Fungi</taxon>
        <taxon>Dikarya</taxon>
        <taxon>Basidiomycota</taxon>
        <taxon>Agaricomycotina</taxon>
        <taxon>Tremellomycetes</taxon>
        <taxon>Trichosporonales</taxon>
        <taxon>Trichosporonaceae</taxon>
        <taxon>Apiotrichum</taxon>
    </lineage>
</organism>
<dbReference type="Pfam" id="PF01416">
    <property type="entry name" value="PseudoU_synth_1"/>
    <property type="match status" value="1"/>
</dbReference>
<dbReference type="GO" id="GO:1990481">
    <property type="term" value="P:mRNA pseudouridine synthesis"/>
    <property type="evidence" value="ECO:0007669"/>
    <property type="project" value="TreeGrafter"/>
</dbReference>
<dbReference type="PANTHER" id="PTHR11142:SF5">
    <property type="entry name" value="TRNA PSEUDOURIDINE(38_39) SYNTHASE"/>
    <property type="match status" value="1"/>
</dbReference>
<dbReference type="InterPro" id="IPR020103">
    <property type="entry name" value="PsdUridine_synth_cat_dom_sf"/>
</dbReference>
<dbReference type="InterPro" id="IPR020095">
    <property type="entry name" value="PsdUridine_synth_TruA_C"/>
</dbReference>
<dbReference type="Proteomes" id="UP000279236">
    <property type="component" value="Unassembled WGS sequence"/>
</dbReference>